<evidence type="ECO:0000313" key="3">
    <source>
        <dbReference type="Proteomes" id="UP001527866"/>
    </source>
</evidence>
<dbReference type="GO" id="GO:0032259">
    <property type="term" value="P:methylation"/>
    <property type="evidence" value="ECO:0007669"/>
    <property type="project" value="UniProtKB-KW"/>
</dbReference>
<evidence type="ECO:0000313" key="2">
    <source>
        <dbReference type="EMBL" id="MDA2810801.1"/>
    </source>
</evidence>
<proteinExistence type="predicted"/>
<dbReference type="InterPro" id="IPR041698">
    <property type="entry name" value="Methyltransf_25"/>
</dbReference>
<dbReference type="InterPro" id="IPR029063">
    <property type="entry name" value="SAM-dependent_MTases_sf"/>
</dbReference>
<dbReference type="GO" id="GO:0008168">
    <property type="term" value="F:methyltransferase activity"/>
    <property type="evidence" value="ECO:0007669"/>
    <property type="project" value="UniProtKB-KW"/>
</dbReference>
<accession>A0ABT4U278</accession>
<name>A0ABT4U278_9ACTN</name>
<feature type="domain" description="Methyltransferase" evidence="1">
    <location>
        <begin position="144"/>
        <end position="238"/>
    </location>
</feature>
<gene>
    <name evidence="2" type="ORF">O4J56_09165</name>
</gene>
<dbReference type="Pfam" id="PF13649">
    <property type="entry name" value="Methyltransf_25"/>
    <property type="match status" value="1"/>
</dbReference>
<reference evidence="2 3" key="1">
    <citation type="submission" date="2023-01" db="EMBL/GenBank/DDBJ databases">
        <title>Draft genome sequence of Nocardiopsis sp. RSe5-2 isolated from halophytes.</title>
        <authorList>
            <person name="Duangmal K."/>
            <person name="Chantavorakit T."/>
        </authorList>
    </citation>
    <scope>NUCLEOTIDE SEQUENCE [LARGE SCALE GENOMIC DNA]</scope>
    <source>
        <strain evidence="2 3">RSe5-2</strain>
    </source>
</reference>
<organism evidence="2 3">
    <name type="scientific">Nocardiopsis endophytica</name>
    <dbReference type="NCBI Taxonomy" id="3018445"/>
    <lineage>
        <taxon>Bacteria</taxon>
        <taxon>Bacillati</taxon>
        <taxon>Actinomycetota</taxon>
        <taxon>Actinomycetes</taxon>
        <taxon>Streptosporangiales</taxon>
        <taxon>Nocardiopsidaceae</taxon>
        <taxon>Nocardiopsis</taxon>
    </lineage>
</organism>
<sequence length="305" mass="31938">MTTSPSDLFTRIEALVGDAWTLAALAAAISAEASGGRLGEEHGALLGAAGFAERSDRGWRLLPEHREALRARNDAGAVPGRLARMLRLAADAAEGVPEQVEDGDEVLLAEGRASGGRVVRLLDLAARHDPGLGALAEHPGPRFLDVGAGVGGVAAALAERFPRGRAVGLDTDPRMVRLAERHLEGRGAADRVDVRLGDVADLAEENRYDLVWLPLSVLSPEAAAAALPRVARALRPGGRLLTATALRGAPGNVRDGMIAWRTALRGVTPWPPGEVATRLEEAGFTAMEIPTPPTSVALVVAHLKE</sequence>
<keyword evidence="2" id="KW-0489">Methyltransferase</keyword>
<dbReference type="RefSeq" id="WP_270685134.1">
    <property type="nucleotide sequence ID" value="NZ_JAQFWQ010000019.1"/>
</dbReference>
<protein>
    <submittedName>
        <fullName evidence="2">Class I SAM-dependent methyltransferase</fullName>
    </submittedName>
</protein>
<dbReference type="Proteomes" id="UP001527866">
    <property type="component" value="Unassembled WGS sequence"/>
</dbReference>
<dbReference type="SUPFAM" id="SSF53335">
    <property type="entry name" value="S-adenosyl-L-methionine-dependent methyltransferases"/>
    <property type="match status" value="1"/>
</dbReference>
<dbReference type="Gene3D" id="3.40.50.150">
    <property type="entry name" value="Vaccinia Virus protein VP39"/>
    <property type="match status" value="1"/>
</dbReference>
<comment type="caution">
    <text evidence="2">The sequence shown here is derived from an EMBL/GenBank/DDBJ whole genome shotgun (WGS) entry which is preliminary data.</text>
</comment>
<keyword evidence="3" id="KW-1185">Reference proteome</keyword>
<dbReference type="PANTHER" id="PTHR43591">
    <property type="entry name" value="METHYLTRANSFERASE"/>
    <property type="match status" value="1"/>
</dbReference>
<dbReference type="EMBL" id="JAQFWQ010000019">
    <property type="protein sequence ID" value="MDA2810801.1"/>
    <property type="molecule type" value="Genomic_DNA"/>
</dbReference>
<keyword evidence="2" id="KW-0808">Transferase</keyword>
<evidence type="ECO:0000259" key="1">
    <source>
        <dbReference type="Pfam" id="PF13649"/>
    </source>
</evidence>